<organism evidence="5 6">
    <name type="scientific">Zoogloea ramigera</name>
    <dbReference type="NCBI Taxonomy" id="350"/>
    <lineage>
        <taxon>Bacteria</taxon>
        <taxon>Pseudomonadati</taxon>
        <taxon>Pseudomonadota</taxon>
        <taxon>Betaproteobacteria</taxon>
        <taxon>Rhodocyclales</taxon>
        <taxon>Zoogloeaceae</taxon>
        <taxon>Zoogloea</taxon>
    </lineage>
</organism>
<name>A0A4Y4CZ17_ZOORA</name>
<dbReference type="GO" id="GO:0051538">
    <property type="term" value="F:3 iron, 4 sulfur cluster binding"/>
    <property type="evidence" value="ECO:0007669"/>
    <property type="project" value="UniProtKB-KW"/>
</dbReference>
<evidence type="ECO:0000313" key="5">
    <source>
        <dbReference type="EMBL" id="GEC96949.1"/>
    </source>
</evidence>
<dbReference type="Pfam" id="PF01058">
    <property type="entry name" value="Oxidored_q6"/>
    <property type="match status" value="1"/>
</dbReference>
<protein>
    <submittedName>
        <fullName evidence="5">Hydrogenase</fullName>
    </submittedName>
</protein>
<dbReference type="EMBL" id="BJNV01000058">
    <property type="protein sequence ID" value="GEC96949.1"/>
    <property type="molecule type" value="Genomic_DNA"/>
</dbReference>
<dbReference type="GO" id="GO:0016491">
    <property type="term" value="F:oxidoreductase activity"/>
    <property type="evidence" value="ECO:0007669"/>
    <property type="project" value="UniProtKB-KW"/>
</dbReference>
<reference evidence="5 6" key="1">
    <citation type="submission" date="2019-06" db="EMBL/GenBank/DDBJ databases">
        <title>Whole genome shotgun sequence of Zoogloea ramigera NBRC 15342.</title>
        <authorList>
            <person name="Hosoyama A."/>
            <person name="Uohara A."/>
            <person name="Ohji S."/>
            <person name="Ichikawa N."/>
        </authorList>
    </citation>
    <scope>NUCLEOTIDE SEQUENCE [LARGE SCALE GENOMIC DNA]</scope>
    <source>
        <strain evidence="5 6">NBRC 15342</strain>
    </source>
</reference>
<feature type="domain" description="NADH:ubiquinone oxidoreductase-like 20kDa subunit" evidence="4">
    <location>
        <begin position="19"/>
        <end position="166"/>
    </location>
</feature>
<evidence type="ECO:0000256" key="3">
    <source>
        <dbReference type="ARBA" id="ARBA00023291"/>
    </source>
</evidence>
<dbReference type="OrthoDB" id="9787729at2"/>
<dbReference type="SUPFAM" id="SSF56770">
    <property type="entry name" value="HydA/Nqo6-like"/>
    <property type="match status" value="1"/>
</dbReference>
<dbReference type="RefSeq" id="WP_141353778.1">
    <property type="nucleotide sequence ID" value="NZ_BJNV01000058.1"/>
</dbReference>
<keyword evidence="3" id="KW-0003">3Fe-4S</keyword>
<dbReference type="PANTHER" id="PTHR42845">
    <property type="entry name" value="COENZYME F420-REDUCING HYDROGENASE, GAMMA SUBUNIT"/>
    <property type="match status" value="1"/>
</dbReference>
<evidence type="ECO:0000256" key="2">
    <source>
        <dbReference type="ARBA" id="ARBA00023002"/>
    </source>
</evidence>
<dbReference type="InterPro" id="IPR006137">
    <property type="entry name" value="NADH_UbQ_OxRdtase-like_20kDa"/>
</dbReference>
<comment type="caution">
    <text evidence="5">The sequence shown here is derived from an EMBL/GenBank/DDBJ whole genome shotgun (WGS) entry which is preliminary data.</text>
</comment>
<dbReference type="PANTHER" id="PTHR42845:SF1">
    <property type="entry name" value="HYDROGENASE SMALL SUBUNIT"/>
    <property type="match status" value="1"/>
</dbReference>
<dbReference type="Proteomes" id="UP000318422">
    <property type="component" value="Unassembled WGS sequence"/>
</dbReference>
<dbReference type="Gene3D" id="3.40.50.700">
    <property type="entry name" value="NADH:ubiquinone oxidoreductase-like, 20kDa subunit"/>
    <property type="match status" value="1"/>
</dbReference>
<keyword evidence="3" id="KW-0479">Metal-binding</keyword>
<sequence length="183" mass="20122">MNSPSPRKLRVATASLAGCFGCHMSFLDIDEHLFELVELIEFDRSPLTDIKDVGPCDIGLIEGGVCNAENVHVLREFRRNCKTLIALGACAVNGGLPAQRNHIPLAECLREVYQFRDGVANGQIPNDPELPLPLDKVRPIHEVVRVDYFIPGCPPSGPAIWKFLTDLLAGRTPRLSGGLLHYD</sequence>
<evidence type="ECO:0000259" key="4">
    <source>
        <dbReference type="Pfam" id="PF01058"/>
    </source>
</evidence>
<keyword evidence="6" id="KW-1185">Reference proteome</keyword>
<dbReference type="InterPro" id="IPR037024">
    <property type="entry name" value="NiFe_Hase_small_N_sf"/>
</dbReference>
<keyword evidence="3" id="KW-0411">Iron-sulfur</keyword>
<evidence type="ECO:0000256" key="1">
    <source>
        <dbReference type="ARBA" id="ARBA00001927"/>
    </source>
</evidence>
<keyword evidence="3" id="KW-0408">Iron</keyword>
<proteinExistence type="predicted"/>
<dbReference type="AlphaFoldDB" id="A0A4Y4CZ17"/>
<comment type="cofactor">
    <cofactor evidence="1">
        <name>[3Fe-4S] cluster</name>
        <dbReference type="ChEBI" id="CHEBI:21137"/>
    </cofactor>
</comment>
<accession>A0A4Y4CZ17</accession>
<evidence type="ECO:0000313" key="6">
    <source>
        <dbReference type="Proteomes" id="UP000318422"/>
    </source>
</evidence>
<dbReference type="InterPro" id="IPR051349">
    <property type="entry name" value="Hydrogenase_assoc-protein"/>
</dbReference>
<gene>
    <name evidence="5" type="ORF">ZRA01_30220</name>
</gene>
<keyword evidence="2" id="KW-0560">Oxidoreductase</keyword>